<gene>
    <name evidence="2" type="ORF">EDS130_LOCUS44654</name>
</gene>
<accession>A0A815V738</accession>
<protein>
    <submittedName>
        <fullName evidence="2">Uncharacterized protein</fullName>
    </submittedName>
</protein>
<evidence type="ECO:0000313" key="3">
    <source>
        <dbReference type="Proteomes" id="UP000663852"/>
    </source>
</evidence>
<comment type="caution">
    <text evidence="2">The sequence shown here is derived from an EMBL/GenBank/DDBJ whole genome shotgun (WGS) entry which is preliminary data.</text>
</comment>
<feature type="signal peptide" evidence="1">
    <location>
        <begin position="1"/>
        <end position="21"/>
    </location>
</feature>
<dbReference type="AlphaFoldDB" id="A0A815V738"/>
<name>A0A815V738_ADIRI</name>
<organism evidence="2 3">
    <name type="scientific">Adineta ricciae</name>
    <name type="common">Rotifer</name>
    <dbReference type="NCBI Taxonomy" id="249248"/>
    <lineage>
        <taxon>Eukaryota</taxon>
        <taxon>Metazoa</taxon>
        <taxon>Spiralia</taxon>
        <taxon>Gnathifera</taxon>
        <taxon>Rotifera</taxon>
        <taxon>Eurotatoria</taxon>
        <taxon>Bdelloidea</taxon>
        <taxon>Adinetida</taxon>
        <taxon>Adinetidae</taxon>
        <taxon>Adineta</taxon>
    </lineage>
</organism>
<evidence type="ECO:0000256" key="1">
    <source>
        <dbReference type="SAM" id="SignalP"/>
    </source>
</evidence>
<proteinExistence type="predicted"/>
<dbReference type="EMBL" id="CAJNOJ010000895">
    <property type="protein sequence ID" value="CAF1532107.1"/>
    <property type="molecule type" value="Genomic_DNA"/>
</dbReference>
<keyword evidence="1" id="KW-0732">Signal</keyword>
<reference evidence="2" key="1">
    <citation type="submission" date="2021-02" db="EMBL/GenBank/DDBJ databases">
        <authorList>
            <person name="Nowell W R."/>
        </authorList>
    </citation>
    <scope>NUCLEOTIDE SEQUENCE</scope>
</reference>
<feature type="chain" id="PRO_5032983047" evidence="1">
    <location>
        <begin position="22"/>
        <end position="118"/>
    </location>
</feature>
<evidence type="ECO:0000313" key="2">
    <source>
        <dbReference type="EMBL" id="CAF1532107.1"/>
    </source>
</evidence>
<dbReference type="Proteomes" id="UP000663852">
    <property type="component" value="Unassembled WGS sequence"/>
</dbReference>
<sequence length="118" mass="13317">MKSISVCSVLFFIIIVHNTQAKWQRTYNDIVPAEKGAYDRTDRLVLSDIVAVESSARNQLNAQNRLIVGEIVAAKLNDQNEGDQQSQWILHNVVAAHLNHESQFNGERKVKLYDIAAN</sequence>